<dbReference type="Proteomes" id="UP001056855">
    <property type="component" value="Chromosome"/>
</dbReference>
<name>A0A9E7N9F6_9EURY</name>
<proteinExistence type="predicted"/>
<feature type="transmembrane region" description="Helical" evidence="1">
    <location>
        <begin position="165"/>
        <end position="190"/>
    </location>
</feature>
<evidence type="ECO:0000256" key="1">
    <source>
        <dbReference type="SAM" id="Phobius"/>
    </source>
</evidence>
<organism evidence="2 3">
    <name type="scientific">Natronosalvus rutilus</name>
    <dbReference type="NCBI Taxonomy" id="2953753"/>
    <lineage>
        <taxon>Archaea</taxon>
        <taxon>Methanobacteriati</taxon>
        <taxon>Methanobacteriota</taxon>
        <taxon>Stenosarchaea group</taxon>
        <taxon>Halobacteria</taxon>
        <taxon>Halobacteriales</taxon>
        <taxon>Natrialbaceae</taxon>
        <taxon>Natronosalvus</taxon>
    </lineage>
</organism>
<feature type="transmembrane region" description="Helical" evidence="1">
    <location>
        <begin position="333"/>
        <end position="349"/>
    </location>
</feature>
<sequence>MTSSSQRVLAAARAAGQIAAVRHRVELRRRRRHPQLAAAVVLGATFATLLLVGTVPVPVYESVWPEPGAYHYGTLVGTESDRVLERTRELAATGLVLTAGLGALGATTSDGWETPPTEAVTAVPLPSAITGVLGAALLEHGWFVAPATLGAVLAFTVGTGSPATFVGAVVGGGAILLTGLLAGTAVGVAIRAAIRRSPRLYSARYAVSVLLLFVTFVGLAVSRRTAGLLGSTPLGWYGDLALATTPGLEAGAIQAGAALLVATCVIPLALGTTLVSGRSLWFAETVLDDGTVSDSRPGRRTRFVGRVLEARFGRATAGATAVVWRRMRRSPRAMLYVVLPLAFVGPVTADVSTTAPALLAPLVVLYAASAVGLGTTLNPLGNERVALALVRTTPGGPDAILRGHALAALVPGTPVVATAALLVGAAAGYPPLTSVGFAAASTLVTIGGTGLSLAVGAYLPNLEGPTPASLSPPELYAMLAYLAAMVVVASPLFVGFGTGVADSLAGVAATVGLCGVFGGVAGLGGYRYARRRLEAFEPGVDQ</sequence>
<feature type="transmembrane region" description="Helical" evidence="1">
    <location>
        <begin position="406"/>
        <end position="429"/>
    </location>
</feature>
<reference evidence="2" key="1">
    <citation type="submission" date="2022-06" db="EMBL/GenBank/DDBJ databases">
        <title>Diverse halophilic archaea isolated from saline environments.</title>
        <authorList>
            <person name="Cui H.-L."/>
        </authorList>
    </citation>
    <scope>NUCLEOTIDE SEQUENCE</scope>
    <source>
        <strain evidence="2">WLHS1</strain>
    </source>
</reference>
<evidence type="ECO:0000313" key="3">
    <source>
        <dbReference type="Proteomes" id="UP001056855"/>
    </source>
</evidence>
<dbReference type="AlphaFoldDB" id="A0A9E7N9F6"/>
<keyword evidence="3" id="KW-1185">Reference proteome</keyword>
<protein>
    <submittedName>
        <fullName evidence="2">Uncharacterized protein</fullName>
    </submittedName>
</protein>
<feature type="transmembrane region" description="Helical" evidence="1">
    <location>
        <begin position="479"/>
        <end position="498"/>
    </location>
</feature>
<gene>
    <name evidence="2" type="ORF">NGM29_01015</name>
</gene>
<dbReference type="EMBL" id="CP100355">
    <property type="protein sequence ID" value="UTF53895.1"/>
    <property type="molecule type" value="Genomic_DNA"/>
</dbReference>
<feature type="transmembrane region" description="Helical" evidence="1">
    <location>
        <begin position="252"/>
        <end position="275"/>
    </location>
</feature>
<dbReference type="KEGG" id="sawl:NGM29_01015"/>
<feature type="transmembrane region" description="Helical" evidence="1">
    <location>
        <begin position="36"/>
        <end position="57"/>
    </location>
</feature>
<dbReference type="GeneID" id="73288583"/>
<evidence type="ECO:0000313" key="2">
    <source>
        <dbReference type="EMBL" id="UTF53895.1"/>
    </source>
</evidence>
<keyword evidence="1" id="KW-0812">Transmembrane</keyword>
<keyword evidence="1" id="KW-0472">Membrane</keyword>
<feature type="transmembrane region" description="Helical" evidence="1">
    <location>
        <begin position="504"/>
        <end position="526"/>
    </location>
</feature>
<accession>A0A9E7N9F6</accession>
<keyword evidence="1" id="KW-1133">Transmembrane helix</keyword>
<feature type="transmembrane region" description="Helical" evidence="1">
    <location>
        <begin position="355"/>
        <end position="374"/>
    </location>
</feature>
<dbReference type="RefSeq" id="WP_254158412.1">
    <property type="nucleotide sequence ID" value="NZ_CP100355.1"/>
</dbReference>
<feature type="transmembrane region" description="Helical" evidence="1">
    <location>
        <begin position="202"/>
        <end position="221"/>
    </location>
</feature>
<feature type="transmembrane region" description="Helical" evidence="1">
    <location>
        <begin position="435"/>
        <end position="459"/>
    </location>
</feature>